<accession>A0ACB8BFZ6</accession>
<dbReference type="Proteomes" id="UP000790709">
    <property type="component" value="Unassembled WGS sequence"/>
</dbReference>
<dbReference type="EMBL" id="MU266423">
    <property type="protein sequence ID" value="KAH7924489.1"/>
    <property type="molecule type" value="Genomic_DNA"/>
</dbReference>
<name>A0ACB8BFZ6_9AGAM</name>
<gene>
    <name evidence="1" type="ORF">BV22DRAFT_1013177</name>
</gene>
<reference evidence="1" key="1">
    <citation type="journal article" date="2021" name="New Phytol.">
        <title>Evolutionary innovations through gain and loss of genes in the ectomycorrhizal Boletales.</title>
        <authorList>
            <person name="Wu G."/>
            <person name="Miyauchi S."/>
            <person name="Morin E."/>
            <person name="Kuo A."/>
            <person name="Drula E."/>
            <person name="Varga T."/>
            <person name="Kohler A."/>
            <person name="Feng B."/>
            <person name="Cao Y."/>
            <person name="Lipzen A."/>
            <person name="Daum C."/>
            <person name="Hundley H."/>
            <person name="Pangilinan J."/>
            <person name="Johnson J."/>
            <person name="Barry K."/>
            <person name="LaButti K."/>
            <person name="Ng V."/>
            <person name="Ahrendt S."/>
            <person name="Min B."/>
            <person name="Choi I.G."/>
            <person name="Park H."/>
            <person name="Plett J.M."/>
            <person name="Magnuson J."/>
            <person name="Spatafora J.W."/>
            <person name="Nagy L.G."/>
            <person name="Henrissat B."/>
            <person name="Grigoriev I.V."/>
            <person name="Yang Z.L."/>
            <person name="Xu J."/>
            <person name="Martin F.M."/>
        </authorList>
    </citation>
    <scope>NUCLEOTIDE SEQUENCE</scope>
    <source>
        <strain evidence="1">KUC20120723A-06</strain>
    </source>
</reference>
<evidence type="ECO:0000313" key="1">
    <source>
        <dbReference type="EMBL" id="KAH7924489.1"/>
    </source>
</evidence>
<keyword evidence="2" id="KW-1185">Reference proteome</keyword>
<sequence>MVLKLHSHAIAPRVRLVAAVCKELDVPYELVNVEVYKGEQKTPAYRAFQPFGQVPYLDDDGFILYESRAICRYIAKKHASEGHRLIPDGTDLKEEALFEQAASIEMSNFEPFAAGIAEEKIIKKHQGLPTNEERLELLVSTLRKNMDVYDVILGKQAYLAGDSISLADLFHLPYGAVVEKVGYSDVFETRPNVARWWKDITSRPSWQAVKDSA</sequence>
<proteinExistence type="predicted"/>
<comment type="caution">
    <text evidence="1">The sequence shown here is derived from an EMBL/GenBank/DDBJ whole genome shotgun (WGS) entry which is preliminary data.</text>
</comment>
<protein>
    <submittedName>
        <fullName evidence="1">Glutathione S-transferase</fullName>
    </submittedName>
</protein>
<organism evidence="1 2">
    <name type="scientific">Leucogyrophana mollusca</name>
    <dbReference type="NCBI Taxonomy" id="85980"/>
    <lineage>
        <taxon>Eukaryota</taxon>
        <taxon>Fungi</taxon>
        <taxon>Dikarya</taxon>
        <taxon>Basidiomycota</taxon>
        <taxon>Agaricomycotina</taxon>
        <taxon>Agaricomycetes</taxon>
        <taxon>Agaricomycetidae</taxon>
        <taxon>Boletales</taxon>
        <taxon>Boletales incertae sedis</taxon>
        <taxon>Leucogyrophana</taxon>
    </lineage>
</organism>
<evidence type="ECO:0000313" key="2">
    <source>
        <dbReference type="Proteomes" id="UP000790709"/>
    </source>
</evidence>